<dbReference type="AlphaFoldDB" id="A0A1C5JBD1"/>
<protein>
    <submittedName>
        <fullName evidence="2">DivIVA domain-containing protein</fullName>
    </submittedName>
</protein>
<organism evidence="2 3">
    <name type="scientific">Micromonospora coxensis</name>
    <dbReference type="NCBI Taxonomy" id="356852"/>
    <lineage>
        <taxon>Bacteria</taxon>
        <taxon>Bacillati</taxon>
        <taxon>Actinomycetota</taxon>
        <taxon>Actinomycetes</taxon>
        <taxon>Micromonosporales</taxon>
        <taxon>Micromonosporaceae</taxon>
        <taxon>Micromonospora</taxon>
    </lineage>
</organism>
<evidence type="ECO:0000313" key="3">
    <source>
        <dbReference type="Proteomes" id="UP000198215"/>
    </source>
</evidence>
<dbReference type="InterPro" id="IPR019933">
    <property type="entry name" value="DivIVA_domain"/>
</dbReference>
<accession>A0A1C5JBD1</accession>
<dbReference type="EMBL" id="LT607753">
    <property type="protein sequence ID" value="SCG67875.1"/>
    <property type="molecule type" value="Genomic_DNA"/>
</dbReference>
<name>A0A1C5JBD1_9ACTN</name>
<dbReference type="NCBIfam" id="TIGR03544">
    <property type="entry name" value="DivI1A_domain"/>
    <property type="match status" value="1"/>
</dbReference>
<dbReference type="Gene3D" id="6.10.250.660">
    <property type="match status" value="1"/>
</dbReference>
<dbReference type="Proteomes" id="UP000198215">
    <property type="component" value="Chromosome I"/>
</dbReference>
<sequence length="98" mass="10999">MAVYRSRNALAGPLTPDGLTAVTLPRTPLGRRGYRPADVDALLHRLAHELRERTRERDRAYAENQRIKDALRTWQSRGAEQRQKQMSSADGGSLGCGR</sequence>
<dbReference type="OrthoDB" id="3402572at2"/>
<reference evidence="3" key="1">
    <citation type="submission" date="2016-06" db="EMBL/GenBank/DDBJ databases">
        <authorList>
            <person name="Varghese N."/>
            <person name="Submissions Spin"/>
        </authorList>
    </citation>
    <scope>NUCLEOTIDE SEQUENCE [LARGE SCALE GENOMIC DNA]</scope>
    <source>
        <strain evidence="3">DSM 45161</strain>
    </source>
</reference>
<evidence type="ECO:0000256" key="1">
    <source>
        <dbReference type="SAM" id="MobiDB-lite"/>
    </source>
</evidence>
<proteinExistence type="predicted"/>
<dbReference type="RefSeq" id="WP_088977628.1">
    <property type="nucleotide sequence ID" value="NZ_LT607753.1"/>
</dbReference>
<evidence type="ECO:0000313" key="2">
    <source>
        <dbReference type="EMBL" id="SCG67875.1"/>
    </source>
</evidence>
<feature type="compositionally biased region" description="Polar residues" evidence="1">
    <location>
        <begin position="73"/>
        <end position="90"/>
    </location>
</feature>
<keyword evidence="3" id="KW-1185">Reference proteome</keyword>
<gene>
    <name evidence="2" type="ORF">GA0070614_4311</name>
</gene>
<feature type="region of interest" description="Disordered" evidence="1">
    <location>
        <begin position="72"/>
        <end position="98"/>
    </location>
</feature>